<feature type="non-terminal residue" evidence="3">
    <location>
        <position position="1"/>
    </location>
</feature>
<reference evidence="3" key="1">
    <citation type="submission" date="2020-01" db="EMBL/GenBank/DDBJ databases">
        <authorList>
            <consortium name="DOE Joint Genome Institute"/>
            <person name="Haridas S."/>
            <person name="Albert R."/>
            <person name="Binder M."/>
            <person name="Bloem J."/>
            <person name="Labutti K."/>
            <person name="Salamov A."/>
            <person name="Andreopoulos B."/>
            <person name="Baker S.E."/>
            <person name="Barry K."/>
            <person name="Bills G."/>
            <person name="Bluhm B.H."/>
            <person name="Cannon C."/>
            <person name="Castanera R."/>
            <person name="Culley D.E."/>
            <person name="Daum C."/>
            <person name="Ezra D."/>
            <person name="Gonzalez J.B."/>
            <person name="Henrissat B."/>
            <person name="Kuo A."/>
            <person name="Liang C."/>
            <person name="Lipzen A."/>
            <person name="Lutzoni F."/>
            <person name="Magnuson J."/>
            <person name="Mondo S."/>
            <person name="Nolan M."/>
            <person name="Ohm R."/>
            <person name="Pangilinan J."/>
            <person name="Park H.-J."/>
            <person name="Ramirez L."/>
            <person name="Alfaro M."/>
            <person name="Sun H."/>
            <person name="Tritt A."/>
            <person name="Yoshinaga Y."/>
            <person name="Zwiers L.-H."/>
            <person name="Turgeon B.G."/>
            <person name="Goodwin S.B."/>
            <person name="Spatafora J.W."/>
            <person name="Crous P.W."/>
            <person name="Grigoriev I.V."/>
        </authorList>
    </citation>
    <scope>NUCLEOTIDE SEQUENCE</scope>
    <source>
        <strain evidence="3">CBS 342.82</strain>
    </source>
</reference>
<dbReference type="GO" id="GO:0016787">
    <property type="term" value="F:hydrolase activity"/>
    <property type="evidence" value="ECO:0007669"/>
    <property type="project" value="UniProtKB-KW"/>
</dbReference>
<dbReference type="GeneID" id="54358037"/>
<dbReference type="InterPro" id="IPR024655">
    <property type="entry name" value="Asl1_glyco_hydro_catalytic"/>
</dbReference>
<dbReference type="GO" id="GO:0071966">
    <property type="term" value="P:fungal-type cell wall polysaccharide metabolic process"/>
    <property type="evidence" value="ECO:0007669"/>
    <property type="project" value="TreeGrafter"/>
</dbReference>
<dbReference type="SUPFAM" id="SSF51445">
    <property type="entry name" value="(Trans)glycosidases"/>
    <property type="match status" value="1"/>
</dbReference>
<proteinExistence type="predicted"/>
<evidence type="ECO:0000313" key="2">
    <source>
        <dbReference type="Proteomes" id="UP000504637"/>
    </source>
</evidence>
<dbReference type="Pfam" id="PF11790">
    <property type="entry name" value="Glyco_hydro_cc"/>
    <property type="match status" value="1"/>
</dbReference>
<dbReference type="InterPro" id="IPR053183">
    <property type="entry name" value="ASL1"/>
</dbReference>
<dbReference type="AlphaFoldDB" id="A0A6J3M9W3"/>
<evidence type="ECO:0000313" key="3">
    <source>
        <dbReference type="RefSeq" id="XP_033461450.1"/>
    </source>
</evidence>
<reference evidence="3" key="3">
    <citation type="submission" date="2025-08" db="UniProtKB">
        <authorList>
            <consortium name="RefSeq"/>
        </authorList>
    </citation>
    <scope>IDENTIFICATION</scope>
    <source>
        <strain evidence="3">CBS 342.82</strain>
    </source>
</reference>
<dbReference type="Proteomes" id="UP000504637">
    <property type="component" value="Unplaced"/>
</dbReference>
<dbReference type="OrthoDB" id="5959761at2759"/>
<feature type="non-terminal residue" evidence="3">
    <location>
        <position position="261"/>
    </location>
</feature>
<keyword evidence="3" id="KW-0378">Hydrolase</keyword>
<dbReference type="PANTHER" id="PTHR34154">
    <property type="entry name" value="ALKALI-SENSITIVE LINKAGE PROTEIN 1"/>
    <property type="match status" value="1"/>
</dbReference>
<reference evidence="3" key="2">
    <citation type="submission" date="2020-04" db="EMBL/GenBank/DDBJ databases">
        <authorList>
            <consortium name="NCBI Genome Project"/>
        </authorList>
    </citation>
    <scope>NUCLEOTIDE SEQUENCE</scope>
    <source>
        <strain evidence="3">CBS 342.82</strain>
    </source>
</reference>
<dbReference type="InterPro" id="IPR017853">
    <property type="entry name" value="GH"/>
</dbReference>
<dbReference type="PANTHER" id="PTHR34154:SF14">
    <property type="entry name" value="ASL1-LIKE GLYCOSYL HYDROLASE CATALYTIC DOMAIN-CONTAINING PROTEIN"/>
    <property type="match status" value="1"/>
</dbReference>
<dbReference type="GO" id="GO:0009277">
    <property type="term" value="C:fungal-type cell wall"/>
    <property type="evidence" value="ECO:0007669"/>
    <property type="project" value="TreeGrafter"/>
</dbReference>
<dbReference type="RefSeq" id="XP_033461450.1">
    <property type="nucleotide sequence ID" value="XM_033600237.1"/>
</dbReference>
<protein>
    <submittedName>
        <fullName evidence="3">Glycoside hydrolase family 128 protein</fullName>
    </submittedName>
</protein>
<accession>A0A6J3M9W3</accession>
<keyword evidence="2" id="KW-1185">Reference proteome</keyword>
<evidence type="ECO:0000259" key="1">
    <source>
        <dbReference type="Pfam" id="PF11790"/>
    </source>
</evidence>
<organism evidence="3">
    <name type="scientific">Dissoconium aciculare CBS 342.82</name>
    <dbReference type="NCBI Taxonomy" id="1314786"/>
    <lineage>
        <taxon>Eukaryota</taxon>
        <taxon>Fungi</taxon>
        <taxon>Dikarya</taxon>
        <taxon>Ascomycota</taxon>
        <taxon>Pezizomycotina</taxon>
        <taxon>Dothideomycetes</taxon>
        <taxon>Dothideomycetidae</taxon>
        <taxon>Mycosphaerellales</taxon>
        <taxon>Dissoconiaceae</taxon>
        <taxon>Dissoconium</taxon>
    </lineage>
</organism>
<feature type="domain" description="Asl1-like glycosyl hydrolase catalytic" evidence="1">
    <location>
        <begin position="25"/>
        <end position="257"/>
    </location>
</feature>
<sequence>PPPSSNQTGALTPNGRKAGLSGYVSIQDTDAFADLAPHISWYSDYTANPPAALGVEGVGMLWGAPGSACVESSAKRLGGFTDMRVTRPAPKYMFGFYEPDCDCPSSSSMSVAAAAANWDALLAPLAAQGTVLGSPSMCKQRDEDFLTPFDAAVARSWDVTSIHVNAPSVEQARAVVDYYVRTYRKPVWVSEFACVRPRPTWQPCTDQGEIDAFIRGMVTYLEGNPDVVAYGPSNGEGLGTVWPLTKGGALTASGKTYLSAI</sequence>
<gene>
    <name evidence="3" type="ORF">K489DRAFT_292923</name>
</gene>
<name>A0A6J3M9W3_9PEZI</name>